<dbReference type="OrthoDB" id="7351393at2"/>
<organism evidence="1 2">
    <name type="scientific">Anaplasma centrale (strain Israel)</name>
    <name type="common">Anaplasma marginale subsp. centrale (strain Israel)</name>
    <dbReference type="NCBI Taxonomy" id="574556"/>
    <lineage>
        <taxon>Bacteria</taxon>
        <taxon>Pseudomonadati</taxon>
        <taxon>Pseudomonadota</taxon>
        <taxon>Alphaproteobacteria</taxon>
        <taxon>Rickettsiales</taxon>
        <taxon>Anaplasmataceae</taxon>
        <taxon>Anaplasma</taxon>
    </lineage>
</organism>
<dbReference type="InterPro" id="IPR007523">
    <property type="entry name" value="NDUFAF3/AAMDC"/>
</dbReference>
<dbReference type="STRING" id="574556.ACIS_00549"/>
<evidence type="ECO:0000313" key="1">
    <source>
        <dbReference type="EMBL" id="ACZ49156.1"/>
    </source>
</evidence>
<dbReference type="SUPFAM" id="SSF64076">
    <property type="entry name" value="MTH938-like"/>
    <property type="match status" value="1"/>
</dbReference>
<dbReference type="Proteomes" id="UP000000630">
    <property type="component" value="Chromosome"/>
</dbReference>
<dbReference type="EMBL" id="CP001759">
    <property type="protein sequence ID" value="ACZ49156.1"/>
    <property type="molecule type" value="Genomic_DNA"/>
</dbReference>
<dbReference type="InterPro" id="IPR036748">
    <property type="entry name" value="MTH938-like_sf"/>
</dbReference>
<dbReference type="Pfam" id="PF04430">
    <property type="entry name" value="DUF498"/>
    <property type="match status" value="1"/>
</dbReference>
<dbReference type="AlphaFoldDB" id="D1AUC8"/>
<dbReference type="CDD" id="cd00248">
    <property type="entry name" value="Mth938-like"/>
    <property type="match status" value="1"/>
</dbReference>
<keyword evidence="2" id="KW-1185">Reference proteome</keyword>
<reference evidence="1 2" key="1">
    <citation type="journal article" date="2010" name="J. Bacteriol.">
        <title>Complete genome sequence of Anaplasma marginale subsp. centrale.</title>
        <authorList>
            <person name="Herndon D.R."/>
            <person name="Palmer G.H."/>
            <person name="Shkap V."/>
            <person name="Knowles D.P. Jr."/>
            <person name="Brayton K.A."/>
        </authorList>
    </citation>
    <scope>NUCLEOTIDE SEQUENCE [LARGE SCALE GENOMIC DNA]</scope>
    <source>
        <strain evidence="1 2">Israel</strain>
    </source>
</reference>
<dbReference type="Gene3D" id="3.40.1230.10">
    <property type="entry name" value="MTH938-like"/>
    <property type="match status" value="1"/>
</dbReference>
<dbReference type="RefSeq" id="WP_012880625.1">
    <property type="nucleotide sequence ID" value="NC_013532.1"/>
</dbReference>
<accession>D1AUC8</accession>
<protein>
    <submittedName>
        <fullName evidence="1">Uncharacterized protein</fullName>
    </submittedName>
</protein>
<dbReference type="KEGG" id="acn:ACIS_00549"/>
<proteinExistence type="predicted"/>
<sequence>MSPSVNAIDSCDGECFVIQGEVYRGPSVVFPRSVVALPHQLELSGGAEAVLSYVQGGFRMVPIGVGRGFERFSRVLSSRLQHSGVRYEVMSMTAACDTYNVLLHESENVCAILLFPL</sequence>
<name>D1AUC8_ANACI</name>
<gene>
    <name evidence="1" type="ordered locus">ACIS_00549</name>
</gene>
<dbReference type="HOGENOM" id="CLU_2079817_0_0_5"/>
<evidence type="ECO:0000313" key="2">
    <source>
        <dbReference type="Proteomes" id="UP000000630"/>
    </source>
</evidence>